<organism evidence="7 8">
    <name type="scientific">Berkelbacteria bacterium GW2011_GWA1_36_9</name>
    <dbReference type="NCBI Taxonomy" id="1618331"/>
    <lineage>
        <taxon>Bacteria</taxon>
        <taxon>Candidatus Berkelbacteria</taxon>
    </lineage>
</organism>
<dbReference type="InterPro" id="IPR012337">
    <property type="entry name" value="RNaseH-like_sf"/>
</dbReference>
<dbReference type="InterPro" id="IPR037027">
    <property type="entry name" value="YqgF/RNaseH-like_dom_sf"/>
</dbReference>
<accession>A0A0G0I196</accession>
<feature type="domain" description="YqgF/RNase H-like" evidence="6">
    <location>
        <begin position="2"/>
        <end position="97"/>
    </location>
</feature>
<comment type="subcellular location">
    <subcellularLocation>
        <location evidence="5">Cytoplasm</location>
    </subcellularLocation>
</comment>
<keyword evidence="4 5" id="KW-0378">Hydrolase</keyword>
<dbReference type="Pfam" id="PF03652">
    <property type="entry name" value="RuvX"/>
    <property type="match status" value="1"/>
</dbReference>
<dbReference type="EMBL" id="LBSM01000011">
    <property type="protein sequence ID" value="KKQ18044.1"/>
    <property type="molecule type" value="Genomic_DNA"/>
</dbReference>
<evidence type="ECO:0000313" key="8">
    <source>
        <dbReference type="Proteomes" id="UP000034508"/>
    </source>
</evidence>
<dbReference type="GO" id="GO:0004518">
    <property type="term" value="F:nuclease activity"/>
    <property type="evidence" value="ECO:0007669"/>
    <property type="project" value="UniProtKB-KW"/>
</dbReference>
<gene>
    <name evidence="7" type="ORF">US31_C0011G0026</name>
</gene>
<dbReference type="SMART" id="SM00732">
    <property type="entry name" value="YqgFc"/>
    <property type="match status" value="1"/>
</dbReference>
<reference evidence="7 8" key="1">
    <citation type="journal article" date="2015" name="Nature">
        <title>rRNA introns, odd ribosomes, and small enigmatic genomes across a large radiation of phyla.</title>
        <authorList>
            <person name="Brown C.T."/>
            <person name="Hug L.A."/>
            <person name="Thomas B.C."/>
            <person name="Sharon I."/>
            <person name="Castelle C.J."/>
            <person name="Singh A."/>
            <person name="Wilkins M.J."/>
            <person name="Williams K.H."/>
            <person name="Banfield J.F."/>
        </authorList>
    </citation>
    <scope>NUCLEOTIDE SEQUENCE [LARGE SCALE GENOMIC DNA]</scope>
</reference>
<comment type="caution">
    <text evidence="7">The sequence shown here is derived from an EMBL/GenBank/DDBJ whole genome shotgun (WGS) entry which is preliminary data.</text>
</comment>
<dbReference type="PANTHER" id="PTHR33317">
    <property type="entry name" value="POLYNUCLEOTIDYL TRANSFERASE, RIBONUCLEASE H-LIKE SUPERFAMILY PROTEIN"/>
    <property type="match status" value="1"/>
</dbReference>
<comment type="similarity">
    <text evidence="5">Belongs to the YqgF HJR family.</text>
</comment>
<dbReference type="HAMAP" id="MF_00651">
    <property type="entry name" value="Nuclease_YqgF"/>
    <property type="match status" value="1"/>
</dbReference>
<dbReference type="InterPro" id="IPR006641">
    <property type="entry name" value="YqgF/RNaseH-like_dom"/>
</dbReference>
<dbReference type="Proteomes" id="UP000034508">
    <property type="component" value="Unassembled WGS sequence"/>
</dbReference>
<comment type="function">
    <text evidence="5">Could be a nuclease involved in processing of the 5'-end of pre-16S rRNA.</text>
</comment>
<evidence type="ECO:0000256" key="3">
    <source>
        <dbReference type="ARBA" id="ARBA00022722"/>
    </source>
</evidence>
<evidence type="ECO:0000256" key="2">
    <source>
        <dbReference type="ARBA" id="ARBA00022517"/>
    </source>
</evidence>
<dbReference type="NCBIfam" id="TIGR00250">
    <property type="entry name" value="RNAse_H_YqgF"/>
    <property type="match status" value="1"/>
</dbReference>
<evidence type="ECO:0000259" key="6">
    <source>
        <dbReference type="SMART" id="SM00732"/>
    </source>
</evidence>
<evidence type="ECO:0000256" key="4">
    <source>
        <dbReference type="ARBA" id="ARBA00022801"/>
    </source>
</evidence>
<dbReference type="GO" id="GO:0005829">
    <property type="term" value="C:cytosol"/>
    <property type="evidence" value="ECO:0007669"/>
    <property type="project" value="TreeGrafter"/>
</dbReference>
<evidence type="ECO:0000313" key="7">
    <source>
        <dbReference type="EMBL" id="KKQ18044.1"/>
    </source>
</evidence>
<name>A0A0G0I196_9BACT</name>
<protein>
    <recommendedName>
        <fullName evidence="5">Putative pre-16S rRNA nuclease</fullName>
        <ecNumber evidence="5">3.1.-.-</ecNumber>
    </recommendedName>
</protein>
<dbReference type="SUPFAM" id="SSF53098">
    <property type="entry name" value="Ribonuclease H-like"/>
    <property type="match status" value="1"/>
</dbReference>
<sequence>MTKILGLDIGEKRIGVAIAHEKTVASFGIIENNNLDEAMSEIGKICRQENISKIIIGIPKFQDNVQADKIYKFALMLAQNLNLSVDFVDETLTSKEAERELEGSNLNPKTKEFKEEVDKLSAKYILEQYINQIRKK</sequence>
<dbReference type="InterPro" id="IPR005227">
    <property type="entry name" value="YqgF"/>
</dbReference>
<dbReference type="AlphaFoldDB" id="A0A0G0I196"/>
<dbReference type="EC" id="3.1.-.-" evidence="5"/>
<proteinExistence type="inferred from homology"/>
<dbReference type="CDD" id="cd16964">
    <property type="entry name" value="YqgF"/>
    <property type="match status" value="1"/>
</dbReference>
<dbReference type="Gene3D" id="3.30.420.140">
    <property type="entry name" value="YqgF/RNase H-like domain"/>
    <property type="match status" value="1"/>
</dbReference>
<keyword evidence="3 5" id="KW-0540">Nuclease</keyword>
<dbReference type="GO" id="GO:0016788">
    <property type="term" value="F:hydrolase activity, acting on ester bonds"/>
    <property type="evidence" value="ECO:0007669"/>
    <property type="project" value="UniProtKB-UniRule"/>
</dbReference>
<dbReference type="GO" id="GO:0000967">
    <property type="term" value="P:rRNA 5'-end processing"/>
    <property type="evidence" value="ECO:0007669"/>
    <property type="project" value="UniProtKB-UniRule"/>
</dbReference>
<evidence type="ECO:0000256" key="1">
    <source>
        <dbReference type="ARBA" id="ARBA00022490"/>
    </source>
</evidence>
<keyword evidence="2 5" id="KW-0690">Ribosome biogenesis</keyword>
<keyword evidence="1 5" id="KW-0963">Cytoplasm</keyword>
<dbReference type="PANTHER" id="PTHR33317:SF4">
    <property type="entry name" value="POLYNUCLEOTIDYL TRANSFERASE, RIBONUCLEASE H-LIKE SUPERFAMILY PROTEIN"/>
    <property type="match status" value="1"/>
</dbReference>
<evidence type="ECO:0000256" key="5">
    <source>
        <dbReference type="HAMAP-Rule" id="MF_00651"/>
    </source>
</evidence>